<dbReference type="eggNOG" id="COG3118">
    <property type="taxonomic scope" value="Bacteria"/>
</dbReference>
<evidence type="ECO:0000313" key="2">
    <source>
        <dbReference type="EMBL" id="KEJ91053.1"/>
    </source>
</evidence>
<dbReference type="STRING" id="1300350.Z948_1510"/>
<protein>
    <submittedName>
        <fullName evidence="2">Uncharacterized protein</fullName>
    </submittedName>
</protein>
<evidence type="ECO:0000313" key="3">
    <source>
        <dbReference type="Proteomes" id="UP000027734"/>
    </source>
</evidence>
<dbReference type="AlphaFoldDB" id="A0A073IL80"/>
<gene>
    <name evidence="2" type="ORF">DSW25_01105</name>
</gene>
<evidence type="ECO:0000256" key="1">
    <source>
        <dbReference type="SAM" id="MobiDB-lite"/>
    </source>
</evidence>
<feature type="region of interest" description="Disordered" evidence="1">
    <location>
        <begin position="220"/>
        <end position="239"/>
    </location>
</feature>
<dbReference type="EMBL" id="JAMC01000001">
    <property type="protein sequence ID" value="KEJ91053.1"/>
    <property type="molecule type" value="Genomic_DNA"/>
</dbReference>
<reference evidence="2 3" key="1">
    <citation type="submission" date="2014-01" db="EMBL/GenBank/DDBJ databases">
        <title>Sulfitobacter donghicola JCM 14565 Genome Sequencing.</title>
        <authorList>
            <person name="Lai Q."/>
            <person name="Hong Z."/>
        </authorList>
    </citation>
    <scope>NUCLEOTIDE SEQUENCE [LARGE SCALE GENOMIC DNA]</scope>
    <source>
        <strain evidence="2 3">JCM 14565</strain>
    </source>
</reference>
<proteinExistence type="predicted"/>
<organism evidence="2 3">
    <name type="scientific">Sulfitobacter donghicola DSW-25 = KCTC 12864 = JCM 14565</name>
    <dbReference type="NCBI Taxonomy" id="1300350"/>
    <lineage>
        <taxon>Bacteria</taxon>
        <taxon>Pseudomonadati</taxon>
        <taxon>Pseudomonadota</taxon>
        <taxon>Alphaproteobacteria</taxon>
        <taxon>Rhodobacterales</taxon>
        <taxon>Roseobacteraceae</taxon>
        <taxon>Sulfitobacter</taxon>
    </lineage>
</organism>
<keyword evidence="3" id="KW-1185">Reference proteome</keyword>
<accession>A0A073IL80</accession>
<dbReference type="OrthoDB" id="7847197at2"/>
<comment type="caution">
    <text evidence="2">The sequence shown here is derived from an EMBL/GenBank/DDBJ whole genome shotgun (WGS) entry which is preliminary data.</text>
</comment>
<dbReference type="Proteomes" id="UP000027734">
    <property type="component" value="Unassembled WGS sequence"/>
</dbReference>
<sequence>MKNIWLLVLYCSFWGTFVEAKQLPLRSGDHPTFSRITLPVPLEQKWAGKQTDQGIELELLEYNGGFDISDVFKRMLRLRISEIQANESRLILSLNCACSSTIFRSGDLLVIDVADKGTPLSGPPLERSNNPDQLQAIRPQVRAEATKVVLPWIKPKPLPNTLLDHNNLTQRQQLAETTDEGNIERAELLLEMQSELVKEFSQAATSGLLNHNQLPSIGQEEVGQIEPESSKADEPPLQLDTKTNNVRVSDSMDRQFNSEGTAFLNSIAGVECPADHTFEVENWGTEQSFSAQIGPARNALSNSRDKMNAEAAETLSKLYIYWGFGAEALAVLNLDSALKNKRPNLVALATILEHGTQIGGSSFTQHFECDSNVALWAALSVPEIPQNILFDTESALLALNRLPSHLRKVLAPALSTKLLEYGDKSGAEAAIRSIERITDKLDAPARLAQAHLATAAGTPSAPLLEEVIETNSPQSAEALVKLVKEKQARDEPVSVETAKLVDAYAQELRGTELGNQLLETQIIALSKTNLFEKALEKFKVLSPSLSPKASQELYQTIVLQLTTNGSDIQFLEEVFNMEKRSLETLSTKAKYLVASRLMDLGFPLEVQKTLDNLTSLETSEHHSILLARAAIALNQPARAQAELKGITTPEAALLIAQTKEMRGEFLEASQIFAENNADAEAERAAWLSSEWDSLNTVISKPLASVATLSQTNLPTDSSALGPLSTANLAVEESNTARKALEQMLGEPSLQVPAD</sequence>
<dbReference type="RefSeq" id="WP_025058919.1">
    <property type="nucleotide sequence ID" value="NZ_JAMC01000001.1"/>
</dbReference>
<name>A0A073IL80_9RHOB</name>